<dbReference type="EMBL" id="ASGP02000008">
    <property type="protein sequence ID" value="KAH9494266.1"/>
    <property type="molecule type" value="Genomic_DNA"/>
</dbReference>
<organism evidence="2 3">
    <name type="scientific">Dermatophagoides farinae</name>
    <name type="common">American house dust mite</name>
    <dbReference type="NCBI Taxonomy" id="6954"/>
    <lineage>
        <taxon>Eukaryota</taxon>
        <taxon>Metazoa</taxon>
        <taxon>Ecdysozoa</taxon>
        <taxon>Arthropoda</taxon>
        <taxon>Chelicerata</taxon>
        <taxon>Arachnida</taxon>
        <taxon>Acari</taxon>
        <taxon>Acariformes</taxon>
        <taxon>Sarcoptiformes</taxon>
        <taxon>Astigmata</taxon>
        <taxon>Psoroptidia</taxon>
        <taxon>Analgoidea</taxon>
        <taxon>Pyroglyphidae</taxon>
        <taxon>Dermatophagoidinae</taxon>
        <taxon>Dermatophagoides</taxon>
    </lineage>
</organism>
<accession>A0A922HQ28</accession>
<keyword evidence="3" id="KW-1185">Reference proteome</keyword>
<dbReference type="AlphaFoldDB" id="A0A922HQ28"/>
<evidence type="ECO:0000313" key="2">
    <source>
        <dbReference type="EMBL" id="KAH9494266.1"/>
    </source>
</evidence>
<keyword evidence="1" id="KW-0812">Transmembrane</keyword>
<reference evidence="2" key="1">
    <citation type="submission" date="2013-05" db="EMBL/GenBank/DDBJ databases">
        <authorList>
            <person name="Yim A.K.Y."/>
            <person name="Chan T.F."/>
            <person name="Ji K.M."/>
            <person name="Liu X.Y."/>
            <person name="Zhou J.W."/>
            <person name="Li R.Q."/>
            <person name="Yang K.Y."/>
            <person name="Li J."/>
            <person name="Li M."/>
            <person name="Law P.T.W."/>
            <person name="Wu Y.L."/>
            <person name="Cai Z.L."/>
            <person name="Qin H."/>
            <person name="Bao Y."/>
            <person name="Leung R.K.K."/>
            <person name="Ng P.K.S."/>
            <person name="Zou J."/>
            <person name="Zhong X.J."/>
            <person name="Ran P.X."/>
            <person name="Zhong N.S."/>
            <person name="Liu Z.G."/>
            <person name="Tsui S.K.W."/>
        </authorList>
    </citation>
    <scope>NUCLEOTIDE SEQUENCE</scope>
    <source>
        <strain evidence="2">Derf</strain>
        <tissue evidence="2">Whole organism</tissue>
    </source>
</reference>
<comment type="caution">
    <text evidence="2">The sequence shown here is derived from an EMBL/GenBank/DDBJ whole genome shotgun (WGS) entry which is preliminary data.</text>
</comment>
<name>A0A922HQ28_DERFA</name>
<gene>
    <name evidence="2" type="ORF">DERF_014961</name>
</gene>
<dbReference type="Proteomes" id="UP000790347">
    <property type="component" value="Unassembled WGS sequence"/>
</dbReference>
<keyword evidence="1" id="KW-0472">Membrane</keyword>
<feature type="transmembrane region" description="Helical" evidence="1">
    <location>
        <begin position="6"/>
        <end position="24"/>
    </location>
</feature>
<proteinExistence type="predicted"/>
<protein>
    <submittedName>
        <fullName evidence="2">Uncharacterized protein</fullName>
    </submittedName>
</protein>
<evidence type="ECO:0000256" key="1">
    <source>
        <dbReference type="SAM" id="Phobius"/>
    </source>
</evidence>
<reference evidence="2" key="2">
    <citation type="journal article" date="2022" name="Res Sq">
        <title>Comparative Genomics Reveals Insights into the Divergent Evolution of Astigmatic Mites and Household Pest Adaptations.</title>
        <authorList>
            <person name="Xiong Q."/>
            <person name="Wan A.T.-Y."/>
            <person name="Liu X.-Y."/>
            <person name="Fung C.S.-H."/>
            <person name="Xiao X."/>
            <person name="Malainual N."/>
            <person name="Hou J."/>
            <person name="Wang L."/>
            <person name="Wang M."/>
            <person name="Yang K."/>
            <person name="Cui Y."/>
            <person name="Leung E."/>
            <person name="Nong W."/>
            <person name="Shin S.-K."/>
            <person name="Au S."/>
            <person name="Jeong K.Y."/>
            <person name="Chew F.T."/>
            <person name="Hui J."/>
            <person name="Leung T.F."/>
            <person name="Tungtrongchitr A."/>
            <person name="Zhong N."/>
            <person name="Liu Z."/>
            <person name="Tsui S."/>
        </authorList>
    </citation>
    <scope>NUCLEOTIDE SEQUENCE</scope>
    <source>
        <strain evidence="2">Derf</strain>
        <tissue evidence="2">Whole organism</tissue>
    </source>
</reference>
<keyword evidence="1" id="KW-1133">Transmembrane helix</keyword>
<feature type="transmembrane region" description="Helical" evidence="1">
    <location>
        <begin position="55"/>
        <end position="74"/>
    </location>
</feature>
<evidence type="ECO:0000313" key="3">
    <source>
        <dbReference type="Proteomes" id="UP000790347"/>
    </source>
</evidence>
<sequence>MSSQSTWQFDHHFILFYSLIIIKLSSRLNSIGLLFCLFIHFFLFCLMMNTFLSNFLFFANVIFINIFLTSSSSITF</sequence>